<evidence type="ECO:0000313" key="2">
    <source>
        <dbReference type="Proteomes" id="UP000054270"/>
    </source>
</evidence>
<dbReference type="EMBL" id="KN817668">
    <property type="protein sequence ID" value="KJA14705.1"/>
    <property type="molecule type" value="Genomic_DNA"/>
</dbReference>
<dbReference type="Proteomes" id="UP000054270">
    <property type="component" value="Unassembled WGS sequence"/>
</dbReference>
<reference evidence="2" key="1">
    <citation type="submission" date="2014-04" db="EMBL/GenBank/DDBJ databases">
        <title>Evolutionary Origins and Diversification of the Mycorrhizal Mutualists.</title>
        <authorList>
            <consortium name="DOE Joint Genome Institute"/>
            <consortium name="Mycorrhizal Genomics Consortium"/>
            <person name="Kohler A."/>
            <person name="Kuo A."/>
            <person name="Nagy L.G."/>
            <person name="Floudas D."/>
            <person name="Copeland A."/>
            <person name="Barry K.W."/>
            <person name="Cichocki N."/>
            <person name="Veneault-Fourrey C."/>
            <person name="LaButti K."/>
            <person name="Lindquist E.A."/>
            <person name="Lipzen A."/>
            <person name="Lundell T."/>
            <person name="Morin E."/>
            <person name="Murat C."/>
            <person name="Riley R."/>
            <person name="Ohm R."/>
            <person name="Sun H."/>
            <person name="Tunlid A."/>
            <person name="Henrissat B."/>
            <person name="Grigoriev I.V."/>
            <person name="Hibbett D.S."/>
            <person name="Martin F."/>
        </authorList>
    </citation>
    <scope>NUCLEOTIDE SEQUENCE [LARGE SCALE GENOMIC DNA]</scope>
    <source>
        <strain evidence="2">FD-334 SS-4</strain>
    </source>
</reference>
<accession>A0A0D2P2F3</accession>
<protein>
    <submittedName>
        <fullName evidence="1">Uncharacterized protein</fullName>
    </submittedName>
</protein>
<keyword evidence="2" id="KW-1185">Reference proteome</keyword>
<dbReference type="AlphaFoldDB" id="A0A0D2P2F3"/>
<evidence type="ECO:0000313" key="1">
    <source>
        <dbReference type="EMBL" id="KJA14705.1"/>
    </source>
</evidence>
<proteinExistence type="predicted"/>
<gene>
    <name evidence="1" type="ORF">HYPSUDRAFT_427511</name>
</gene>
<sequence>MLQRSGCWPAWAGPFMIGTAMSTTWLFNVHLTSAFRNNVILEAASNSSSGDQ</sequence>
<organism evidence="1 2">
    <name type="scientific">Hypholoma sublateritium (strain FD-334 SS-4)</name>
    <dbReference type="NCBI Taxonomy" id="945553"/>
    <lineage>
        <taxon>Eukaryota</taxon>
        <taxon>Fungi</taxon>
        <taxon>Dikarya</taxon>
        <taxon>Basidiomycota</taxon>
        <taxon>Agaricomycotina</taxon>
        <taxon>Agaricomycetes</taxon>
        <taxon>Agaricomycetidae</taxon>
        <taxon>Agaricales</taxon>
        <taxon>Agaricineae</taxon>
        <taxon>Strophariaceae</taxon>
        <taxon>Hypholoma</taxon>
    </lineage>
</organism>
<name>A0A0D2P2F3_HYPSF</name>